<dbReference type="EMBL" id="VSSQ01117853">
    <property type="protein sequence ID" value="MPN52091.1"/>
    <property type="molecule type" value="Genomic_DNA"/>
</dbReference>
<organism evidence="1">
    <name type="scientific">bioreactor metagenome</name>
    <dbReference type="NCBI Taxonomy" id="1076179"/>
    <lineage>
        <taxon>unclassified sequences</taxon>
        <taxon>metagenomes</taxon>
        <taxon>ecological metagenomes</taxon>
    </lineage>
</organism>
<reference evidence="1" key="1">
    <citation type="submission" date="2019-08" db="EMBL/GenBank/DDBJ databases">
        <authorList>
            <person name="Kucharzyk K."/>
            <person name="Murdoch R.W."/>
            <person name="Higgins S."/>
            <person name="Loffler F."/>
        </authorList>
    </citation>
    <scope>NUCLEOTIDE SEQUENCE</scope>
</reference>
<dbReference type="AlphaFoldDB" id="A0A645ILC6"/>
<accession>A0A645ILC6</accession>
<proteinExistence type="predicted"/>
<sequence>MSIRIFRSFHIRNVAQRINIIKTLKFIKSVDNITVTYNVILFETIYYVSGNAGSPNHVFGWNLLPGIQSGYVSVVRCQQSFGSYDDT</sequence>
<gene>
    <name evidence="1" type="ORF">SDC9_199745</name>
</gene>
<evidence type="ECO:0000313" key="1">
    <source>
        <dbReference type="EMBL" id="MPN52091.1"/>
    </source>
</evidence>
<name>A0A645ILC6_9ZZZZ</name>
<comment type="caution">
    <text evidence="1">The sequence shown here is derived from an EMBL/GenBank/DDBJ whole genome shotgun (WGS) entry which is preliminary data.</text>
</comment>
<protein>
    <submittedName>
        <fullName evidence="1">Uncharacterized protein</fullName>
    </submittedName>
</protein>